<sequence length="105" mass="11684">MCNSDFGALNIERVTQAHFNEVKRFMTIDFLHNEPLSKSINLSVEESDGLFDDIIQAGIASSLSYLLRTPDGNIAALRLVSILDQAEEKCTSEVCIYNFISLIQA</sequence>
<protein>
    <submittedName>
        <fullName evidence="3">Coatomer subunit zeta</fullName>
    </submittedName>
</protein>
<dbReference type="Gene3D" id="3.40.630.30">
    <property type="match status" value="1"/>
</dbReference>
<dbReference type="OrthoDB" id="41532at2759"/>
<name>A0A0N5CRH4_THECL</name>
<reference evidence="1 2" key="2">
    <citation type="submission" date="2018-11" db="EMBL/GenBank/DDBJ databases">
        <authorList>
            <consortium name="Pathogen Informatics"/>
        </authorList>
    </citation>
    <scope>NUCLEOTIDE SEQUENCE [LARGE SCALE GENOMIC DNA]</scope>
</reference>
<evidence type="ECO:0000313" key="1">
    <source>
        <dbReference type="EMBL" id="VDM98981.1"/>
    </source>
</evidence>
<gene>
    <name evidence="1" type="ORF">TCLT_LOCUS2825</name>
</gene>
<reference evidence="3" key="1">
    <citation type="submission" date="2017-02" db="UniProtKB">
        <authorList>
            <consortium name="WormBaseParasite"/>
        </authorList>
    </citation>
    <scope>IDENTIFICATION</scope>
</reference>
<dbReference type="WBParaSite" id="TCLT_0000282401-mRNA-1">
    <property type="protein sequence ID" value="TCLT_0000282401-mRNA-1"/>
    <property type="gene ID" value="TCLT_0000282401"/>
</dbReference>
<dbReference type="Proteomes" id="UP000276776">
    <property type="component" value="Unassembled WGS sequence"/>
</dbReference>
<evidence type="ECO:0000313" key="3">
    <source>
        <dbReference type="WBParaSite" id="TCLT_0000282401-mRNA-1"/>
    </source>
</evidence>
<keyword evidence="2" id="KW-1185">Reference proteome</keyword>
<dbReference type="AlphaFoldDB" id="A0A0N5CRH4"/>
<evidence type="ECO:0000313" key="2">
    <source>
        <dbReference type="Proteomes" id="UP000276776"/>
    </source>
</evidence>
<dbReference type="EMBL" id="UYYF01000724">
    <property type="protein sequence ID" value="VDM98981.1"/>
    <property type="molecule type" value="Genomic_DNA"/>
</dbReference>
<proteinExistence type="predicted"/>
<organism evidence="3">
    <name type="scientific">Thelazia callipaeda</name>
    <name type="common">Oriental eyeworm</name>
    <name type="synonym">Parasitic nematode</name>
    <dbReference type="NCBI Taxonomy" id="103827"/>
    <lineage>
        <taxon>Eukaryota</taxon>
        <taxon>Metazoa</taxon>
        <taxon>Ecdysozoa</taxon>
        <taxon>Nematoda</taxon>
        <taxon>Chromadorea</taxon>
        <taxon>Rhabditida</taxon>
        <taxon>Spirurina</taxon>
        <taxon>Spiruromorpha</taxon>
        <taxon>Thelazioidea</taxon>
        <taxon>Thelaziidae</taxon>
        <taxon>Thelazia</taxon>
    </lineage>
</organism>
<dbReference type="STRING" id="103827.A0A0N5CRH4"/>
<accession>A0A0N5CRH4</accession>